<keyword evidence="1" id="KW-0175">Coiled coil</keyword>
<dbReference type="Proteomes" id="UP000231658">
    <property type="component" value="Unassembled WGS sequence"/>
</dbReference>
<evidence type="ECO:0000256" key="1">
    <source>
        <dbReference type="SAM" id="Coils"/>
    </source>
</evidence>
<organism evidence="2 3">
    <name type="scientific">Candidatus Terasakiella magnetica</name>
    <dbReference type="NCBI Taxonomy" id="1867952"/>
    <lineage>
        <taxon>Bacteria</taxon>
        <taxon>Pseudomonadati</taxon>
        <taxon>Pseudomonadota</taxon>
        <taxon>Alphaproteobacteria</taxon>
        <taxon>Rhodospirillales</taxon>
        <taxon>Terasakiellaceae</taxon>
        <taxon>Terasakiella</taxon>
    </lineage>
</organism>
<gene>
    <name evidence="2" type="ORF">MTBPR1_30159</name>
</gene>
<name>A0A1C3RHP1_9PROT</name>
<accession>A0A1C3RHP1</accession>
<reference evidence="2 3" key="1">
    <citation type="submission" date="2016-07" db="EMBL/GenBank/DDBJ databases">
        <authorList>
            <person name="Lefevre C.T."/>
        </authorList>
    </citation>
    <scope>NUCLEOTIDE SEQUENCE [LARGE SCALE GENOMIC DNA]</scope>
    <source>
        <strain evidence="2">PR1</strain>
    </source>
</reference>
<protein>
    <submittedName>
        <fullName evidence="2">Uncharacterized protein</fullName>
    </submittedName>
</protein>
<proteinExistence type="predicted"/>
<keyword evidence="3" id="KW-1185">Reference proteome</keyword>
<evidence type="ECO:0000313" key="2">
    <source>
        <dbReference type="EMBL" id="SCA56789.1"/>
    </source>
</evidence>
<dbReference type="EMBL" id="FLYE01000023">
    <property type="protein sequence ID" value="SCA56789.1"/>
    <property type="molecule type" value="Genomic_DNA"/>
</dbReference>
<sequence>MPNGGFFVITLGLEFSTNCIWGDSLSGSAQVSPRILSAFERLDTAINQLQKACDSQKDKVDVSEVDKLHSQVEGLQQDNLALSVALEAHAEADYDTQFDQLNEKLGDLEGMNALLEEKNSSLKEMNSDFSTRLEKLIGNVEQVLQEEE</sequence>
<dbReference type="AlphaFoldDB" id="A0A1C3RHP1"/>
<evidence type="ECO:0000313" key="3">
    <source>
        <dbReference type="Proteomes" id="UP000231658"/>
    </source>
</evidence>
<feature type="coiled-coil region" evidence="1">
    <location>
        <begin position="98"/>
        <end position="128"/>
    </location>
</feature>
<dbReference type="STRING" id="1867952.MTBPR1_30159"/>